<keyword evidence="3 4" id="KW-0539">Nucleus</keyword>
<evidence type="ECO:0000256" key="1">
    <source>
        <dbReference type="ARBA" id="ARBA00004604"/>
    </source>
</evidence>
<evidence type="ECO:0000256" key="4">
    <source>
        <dbReference type="PIRNR" id="PIRNR036572"/>
    </source>
</evidence>
<keyword evidence="6" id="KW-1185">Reference proteome</keyword>
<dbReference type="Proteomes" id="UP000801492">
    <property type="component" value="Unassembled WGS sequence"/>
</dbReference>
<dbReference type="Gene3D" id="3.30.110.20">
    <property type="entry name" value="Alba-like domain"/>
    <property type="match status" value="1"/>
</dbReference>
<dbReference type="AlphaFoldDB" id="A0A8K0C4M2"/>
<dbReference type="PANTHER" id="PTHR15314:SF1">
    <property type="entry name" value="RIBONUCLEASE P PROTEIN SUBUNIT P20"/>
    <property type="match status" value="1"/>
</dbReference>
<dbReference type="PIRSF" id="PIRSF036572">
    <property type="entry name" value="RPP20"/>
    <property type="match status" value="1"/>
</dbReference>
<dbReference type="EMBL" id="VTPC01090951">
    <property type="protein sequence ID" value="KAF2880565.1"/>
    <property type="molecule type" value="Genomic_DNA"/>
</dbReference>
<gene>
    <name evidence="5" type="ORF">ILUMI_25603</name>
</gene>
<keyword evidence="2 4" id="KW-0819">tRNA processing</keyword>
<proteinExistence type="inferred from homology"/>
<dbReference type="GO" id="GO:0001682">
    <property type="term" value="P:tRNA 5'-leader removal"/>
    <property type="evidence" value="ECO:0007669"/>
    <property type="project" value="InterPro"/>
</dbReference>
<protein>
    <recommendedName>
        <fullName evidence="4">Ribonuclease P protein subunit p20</fullName>
        <shortName evidence="4">RNaseP protein p20</shortName>
    </recommendedName>
</protein>
<dbReference type="PANTHER" id="PTHR15314">
    <property type="entry name" value="RIBONUCLEASE P PROTEIN SUBUNIT P20"/>
    <property type="match status" value="1"/>
</dbReference>
<dbReference type="GO" id="GO:0006364">
    <property type="term" value="P:rRNA processing"/>
    <property type="evidence" value="ECO:0007669"/>
    <property type="project" value="UniProtKB-KW"/>
</dbReference>
<name>A0A8K0C4M2_IGNLU</name>
<accession>A0A8K0C4M2</accession>
<dbReference type="InterPro" id="IPR036882">
    <property type="entry name" value="Alba-like_dom_sf"/>
</dbReference>
<comment type="subcellular location">
    <subcellularLocation>
        <location evidence="1 4">Nucleus</location>
        <location evidence="1 4">Nucleolus</location>
    </subcellularLocation>
</comment>
<dbReference type="GO" id="GO:0005655">
    <property type="term" value="C:nucleolar ribonuclease P complex"/>
    <property type="evidence" value="ECO:0007669"/>
    <property type="project" value="InterPro"/>
</dbReference>
<comment type="similarity">
    <text evidence="4">Belongs to the histone-like Alba family.</text>
</comment>
<dbReference type="GO" id="GO:0000172">
    <property type="term" value="C:ribonuclease MRP complex"/>
    <property type="evidence" value="ECO:0007669"/>
    <property type="project" value="InterPro"/>
</dbReference>
<comment type="caution">
    <text evidence="5">The sequence shown here is derived from an EMBL/GenBank/DDBJ whole genome shotgun (WGS) entry which is preliminary data.</text>
</comment>
<sequence>MADTPKQVRQKNFQRTRHFVNSNEYRIQKRTPRKKDNSESVIYVSNKSNIKALLDKCDTLIKNDHKEITICCMGAAIQRGILLALQLCEKHVTFQVSVNTSTVELTDDLEPITDEADYEILKRNNSALQIRVFCSLPSSQ</sequence>
<evidence type="ECO:0000313" key="6">
    <source>
        <dbReference type="Proteomes" id="UP000801492"/>
    </source>
</evidence>
<comment type="function">
    <text evidence="4">Component of ribonuclease P, a ribonucleoprotein complex that generates mature tRNA molecules by cleaving their 5'-ends. Also a component of the MRP ribonuclease complex, which cleaves pre-rRNA sequences.</text>
</comment>
<organism evidence="5 6">
    <name type="scientific">Ignelater luminosus</name>
    <name type="common">Cucubano</name>
    <name type="synonym">Pyrophorus luminosus</name>
    <dbReference type="NCBI Taxonomy" id="2038154"/>
    <lineage>
        <taxon>Eukaryota</taxon>
        <taxon>Metazoa</taxon>
        <taxon>Ecdysozoa</taxon>
        <taxon>Arthropoda</taxon>
        <taxon>Hexapoda</taxon>
        <taxon>Insecta</taxon>
        <taxon>Pterygota</taxon>
        <taxon>Neoptera</taxon>
        <taxon>Endopterygota</taxon>
        <taxon>Coleoptera</taxon>
        <taxon>Polyphaga</taxon>
        <taxon>Elateriformia</taxon>
        <taxon>Elateroidea</taxon>
        <taxon>Elateridae</taxon>
        <taxon>Agrypninae</taxon>
        <taxon>Pyrophorini</taxon>
        <taxon>Ignelater</taxon>
    </lineage>
</organism>
<keyword evidence="4" id="KW-0698">rRNA processing</keyword>
<dbReference type="InterPro" id="IPR014612">
    <property type="entry name" value="Pop7/Rpp20"/>
</dbReference>
<evidence type="ECO:0000313" key="5">
    <source>
        <dbReference type="EMBL" id="KAF2880565.1"/>
    </source>
</evidence>
<dbReference type="GO" id="GO:0004526">
    <property type="term" value="F:ribonuclease P activity"/>
    <property type="evidence" value="ECO:0007669"/>
    <property type="project" value="UniProtKB-UniRule"/>
</dbReference>
<reference evidence="5" key="1">
    <citation type="submission" date="2019-08" db="EMBL/GenBank/DDBJ databases">
        <title>The genome of the North American firefly Photinus pyralis.</title>
        <authorList>
            <consortium name="Photinus pyralis genome working group"/>
            <person name="Fallon T.R."/>
            <person name="Sander Lower S.E."/>
            <person name="Weng J.-K."/>
        </authorList>
    </citation>
    <scope>NUCLEOTIDE SEQUENCE</scope>
    <source>
        <strain evidence="5">TRF0915ILg1</strain>
        <tissue evidence="5">Whole body</tissue>
    </source>
</reference>
<dbReference type="SUPFAM" id="SSF82704">
    <property type="entry name" value="AlbA-like"/>
    <property type="match status" value="1"/>
</dbReference>
<dbReference type="OrthoDB" id="416729at2759"/>
<evidence type="ECO:0000256" key="2">
    <source>
        <dbReference type="ARBA" id="ARBA00022694"/>
    </source>
</evidence>
<dbReference type="GO" id="GO:0003676">
    <property type="term" value="F:nucleic acid binding"/>
    <property type="evidence" value="ECO:0007669"/>
    <property type="project" value="InterPro"/>
</dbReference>
<dbReference type="Pfam" id="PF12328">
    <property type="entry name" value="Rpp20"/>
    <property type="match status" value="1"/>
</dbReference>
<evidence type="ECO:0000256" key="3">
    <source>
        <dbReference type="ARBA" id="ARBA00023242"/>
    </source>
</evidence>